<accession>A0A4R3MCF1</accession>
<evidence type="ECO:0000256" key="1">
    <source>
        <dbReference type="SAM" id="MobiDB-lite"/>
    </source>
</evidence>
<dbReference type="EMBL" id="SMAJ01000001">
    <property type="protein sequence ID" value="TCT11231.1"/>
    <property type="molecule type" value="Genomic_DNA"/>
</dbReference>
<dbReference type="Gene3D" id="1.10.150.450">
    <property type="match status" value="1"/>
</dbReference>
<dbReference type="InterPro" id="IPR010237">
    <property type="entry name" value="Pyr-5-nucltdase"/>
</dbReference>
<evidence type="ECO:0000313" key="2">
    <source>
        <dbReference type="EMBL" id="TCT11231.1"/>
    </source>
</evidence>
<dbReference type="PANTHER" id="PTHR12725">
    <property type="entry name" value="HALOACID DEHALOGENASE-LIKE HYDROLASE"/>
    <property type="match status" value="1"/>
</dbReference>
<comment type="caution">
    <text evidence="2">The sequence shown here is derived from an EMBL/GenBank/DDBJ whole genome shotgun (WGS) entry which is preliminary data.</text>
</comment>
<dbReference type="NCBIfam" id="TIGR01993">
    <property type="entry name" value="Pyr-5-nucltdase"/>
    <property type="match status" value="1"/>
</dbReference>
<protein>
    <submittedName>
        <fullName evidence="2">Putative hydrolase of the HAD superfamily</fullName>
    </submittedName>
</protein>
<dbReference type="InterPro" id="IPR006439">
    <property type="entry name" value="HAD-SF_hydro_IA"/>
</dbReference>
<dbReference type="NCBIfam" id="TIGR01509">
    <property type="entry name" value="HAD-SF-IA-v3"/>
    <property type="match status" value="1"/>
</dbReference>
<keyword evidence="2" id="KW-0378">Hydrolase</keyword>
<proteinExistence type="predicted"/>
<dbReference type="SFLD" id="SFLDS00003">
    <property type="entry name" value="Haloacid_Dehalogenase"/>
    <property type="match status" value="1"/>
</dbReference>
<dbReference type="Proteomes" id="UP000295525">
    <property type="component" value="Unassembled WGS sequence"/>
</dbReference>
<dbReference type="RefSeq" id="WP_132579617.1">
    <property type="nucleotide sequence ID" value="NZ_SMAJ01000001.1"/>
</dbReference>
<keyword evidence="3" id="KW-1185">Reference proteome</keyword>
<evidence type="ECO:0000313" key="3">
    <source>
        <dbReference type="Proteomes" id="UP000295525"/>
    </source>
</evidence>
<dbReference type="SUPFAM" id="SSF56784">
    <property type="entry name" value="HAD-like"/>
    <property type="match status" value="1"/>
</dbReference>
<dbReference type="SFLD" id="SFLDG01132">
    <property type="entry name" value="C1.5.3:_5'-Nucleotidase_Like"/>
    <property type="match status" value="1"/>
</dbReference>
<reference evidence="2 3" key="1">
    <citation type="submission" date="2019-03" db="EMBL/GenBank/DDBJ databases">
        <title>Genomic Encyclopedia of Type Strains, Phase IV (KMG-IV): sequencing the most valuable type-strain genomes for metagenomic binning, comparative biology and taxonomic classification.</title>
        <authorList>
            <person name="Goeker M."/>
        </authorList>
    </citation>
    <scope>NUCLEOTIDE SEQUENCE [LARGE SCALE GENOMIC DNA]</scope>
    <source>
        <strain evidence="2 3">DSM 24591</strain>
    </source>
</reference>
<dbReference type="OrthoDB" id="8558420at2"/>
<dbReference type="GO" id="GO:0016787">
    <property type="term" value="F:hydrolase activity"/>
    <property type="evidence" value="ECO:0007669"/>
    <property type="project" value="UniProtKB-KW"/>
</dbReference>
<dbReference type="PANTHER" id="PTHR12725:SF117">
    <property type="entry name" value="HALOACID DEHALOGENASE-LIKE HYDROLASE"/>
    <property type="match status" value="1"/>
</dbReference>
<dbReference type="SFLD" id="SFLDG01129">
    <property type="entry name" value="C1.5:_HAD__Beta-PGM__Phosphata"/>
    <property type="match status" value="1"/>
</dbReference>
<name>A0A4R3MCF1_9BURK</name>
<gene>
    <name evidence="2" type="ORF">EDC26_101460</name>
</gene>
<dbReference type="AlphaFoldDB" id="A0A4R3MCF1"/>
<dbReference type="InterPro" id="IPR023214">
    <property type="entry name" value="HAD_sf"/>
</dbReference>
<dbReference type="Pfam" id="PF00702">
    <property type="entry name" value="Hydrolase"/>
    <property type="match status" value="1"/>
</dbReference>
<feature type="region of interest" description="Disordered" evidence="1">
    <location>
        <begin position="1"/>
        <end position="20"/>
    </location>
</feature>
<dbReference type="Gene3D" id="3.40.50.1000">
    <property type="entry name" value="HAD superfamily/HAD-like"/>
    <property type="match status" value="1"/>
</dbReference>
<sequence length="248" mass="27673">MRALQAPITPQHPRAGGRRRSAADETIWLFDLDNTLHDSSRAIFTAINHSMTAAVMQSLNLDLDAATQLRTRYWRQYGATVIGMVRHHGVDAETFLNLSHGFEIAPLVHSEHGLAAKLRRLPGRKILLTNAPRKYAREVLKTLGILHQFDGMWSINHMRLQGRIKPKPSPSLMKQVLARLGASAARVVLVEDTLKNLKTARQVGMRTVHVFHPGTPFSGKHRGRDSYVGLRVNSVGDLLLGRRPVRGS</sequence>
<dbReference type="InterPro" id="IPR036412">
    <property type="entry name" value="HAD-like_sf"/>
</dbReference>
<organism evidence="2 3">
    <name type="scientific">Paralcaligenes ureilyticus</name>
    <dbReference type="NCBI Taxonomy" id="627131"/>
    <lineage>
        <taxon>Bacteria</taxon>
        <taxon>Pseudomonadati</taxon>
        <taxon>Pseudomonadota</taxon>
        <taxon>Betaproteobacteria</taxon>
        <taxon>Burkholderiales</taxon>
        <taxon>Alcaligenaceae</taxon>
        <taxon>Paralcaligenes</taxon>
    </lineage>
</organism>